<dbReference type="Pfam" id="PF00171">
    <property type="entry name" value="Aldedh"/>
    <property type="match status" value="1"/>
</dbReference>
<feature type="domain" description="Aldehyde dehydrogenase" evidence="5">
    <location>
        <begin position="17"/>
        <end position="484"/>
    </location>
</feature>
<dbReference type="PANTHER" id="PTHR11699">
    <property type="entry name" value="ALDEHYDE DEHYDROGENASE-RELATED"/>
    <property type="match status" value="1"/>
</dbReference>
<dbReference type="Gene3D" id="3.40.309.10">
    <property type="entry name" value="Aldehyde Dehydrogenase, Chain A, domain 2"/>
    <property type="match status" value="1"/>
</dbReference>
<evidence type="ECO:0000256" key="3">
    <source>
        <dbReference type="PROSITE-ProRule" id="PRU10007"/>
    </source>
</evidence>
<keyword evidence="7" id="KW-1185">Reference proteome</keyword>
<name>A0A2U1K845_9BACI</name>
<accession>A0A2U1K845</accession>
<sequence length="496" mass="54078">MISMETKEAELFIGGQWKASASGETFEVIDPATGEVTAKVAKANEQDVEEAVQIGLKTFHENRWLSMPALERGRILHKIGELIRKNNFELAKIMTRENGMPQNMALFVEIPMAADCFDFFASLVVQPKGEMVPFSLTGAPPNHMAWTMKEPIGIAGLITPWNFPLIMPAWKLAPALAAGCPAILKPAPETPLTALKLAELCKEAGVPDGMLHVLTGTDEAGKAIVRHPDIPKIAFTGETSTGRKVLESAAANIKRVSLELGGKSPNIIFEDADIEHAAKSALFGIFYNSGQVCQAGSRILVHESIYESFTEQLVTKAKKLKVGPGSISRNDLGPVISKEQHEKILQYIETGKKEGARLLAGGRVPDGAREGYFIEPTVFADVDQSMCIAREEIFGPVVSVIPFKDDDEAVQIANDTIYGLAAAVWTRDIKRGLRMAQRVKSGTLWINTYQVLSPTAPFGGYKQSGLGREMGIHALDSYLETKTVICDLNDRPMTLF</sequence>
<evidence type="ECO:0000313" key="6">
    <source>
        <dbReference type="EMBL" id="PWA13128.1"/>
    </source>
</evidence>
<evidence type="ECO:0000256" key="4">
    <source>
        <dbReference type="RuleBase" id="RU003345"/>
    </source>
</evidence>
<dbReference type="Proteomes" id="UP000245998">
    <property type="component" value="Unassembled WGS sequence"/>
</dbReference>
<comment type="caution">
    <text evidence="6">The sequence shown here is derived from an EMBL/GenBank/DDBJ whole genome shotgun (WGS) entry which is preliminary data.</text>
</comment>
<dbReference type="InterPro" id="IPR016161">
    <property type="entry name" value="Ald_DH/histidinol_DH"/>
</dbReference>
<evidence type="ECO:0000256" key="2">
    <source>
        <dbReference type="ARBA" id="ARBA00023002"/>
    </source>
</evidence>
<dbReference type="FunFam" id="3.40.309.10:FF:000012">
    <property type="entry name" value="Betaine aldehyde dehydrogenase"/>
    <property type="match status" value="1"/>
</dbReference>
<evidence type="ECO:0000256" key="1">
    <source>
        <dbReference type="ARBA" id="ARBA00009986"/>
    </source>
</evidence>
<organism evidence="6 7">
    <name type="scientific">Pueribacillus theae</name>
    <dbReference type="NCBI Taxonomy" id="2171751"/>
    <lineage>
        <taxon>Bacteria</taxon>
        <taxon>Bacillati</taxon>
        <taxon>Bacillota</taxon>
        <taxon>Bacilli</taxon>
        <taxon>Bacillales</taxon>
        <taxon>Bacillaceae</taxon>
        <taxon>Pueribacillus</taxon>
    </lineage>
</organism>
<keyword evidence="2 4" id="KW-0560">Oxidoreductase</keyword>
<protein>
    <submittedName>
        <fullName evidence="6">Aldehyde dehydrogenase</fullName>
    </submittedName>
</protein>
<dbReference type="FunFam" id="3.40.605.10:FF:000007">
    <property type="entry name" value="NAD/NADP-dependent betaine aldehyde dehydrogenase"/>
    <property type="match status" value="1"/>
</dbReference>
<dbReference type="InterPro" id="IPR016163">
    <property type="entry name" value="Ald_DH_C"/>
</dbReference>
<dbReference type="FunFam" id="3.40.605.10:FF:000026">
    <property type="entry name" value="Aldehyde dehydrogenase, putative"/>
    <property type="match status" value="1"/>
</dbReference>
<dbReference type="AlphaFoldDB" id="A0A2U1K845"/>
<dbReference type="Gene3D" id="3.40.605.10">
    <property type="entry name" value="Aldehyde Dehydrogenase, Chain A, domain 1"/>
    <property type="match status" value="1"/>
</dbReference>
<comment type="similarity">
    <text evidence="1 4">Belongs to the aldehyde dehydrogenase family.</text>
</comment>
<evidence type="ECO:0000313" key="7">
    <source>
        <dbReference type="Proteomes" id="UP000245998"/>
    </source>
</evidence>
<gene>
    <name evidence="6" type="ORF">DCC39_02540</name>
</gene>
<dbReference type="PROSITE" id="PS00687">
    <property type="entry name" value="ALDEHYDE_DEHYDR_GLU"/>
    <property type="match status" value="1"/>
</dbReference>
<dbReference type="GO" id="GO:0016620">
    <property type="term" value="F:oxidoreductase activity, acting on the aldehyde or oxo group of donors, NAD or NADP as acceptor"/>
    <property type="evidence" value="ECO:0007669"/>
    <property type="project" value="InterPro"/>
</dbReference>
<dbReference type="SUPFAM" id="SSF53720">
    <property type="entry name" value="ALDH-like"/>
    <property type="match status" value="1"/>
</dbReference>
<dbReference type="InterPro" id="IPR016162">
    <property type="entry name" value="Ald_DH_N"/>
</dbReference>
<dbReference type="OrthoDB" id="9762913at2"/>
<dbReference type="InterPro" id="IPR015590">
    <property type="entry name" value="Aldehyde_DH_dom"/>
</dbReference>
<dbReference type="InterPro" id="IPR029510">
    <property type="entry name" value="Ald_DH_CS_GLU"/>
</dbReference>
<feature type="active site" evidence="3">
    <location>
        <position position="259"/>
    </location>
</feature>
<dbReference type="EMBL" id="QCZG01000003">
    <property type="protein sequence ID" value="PWA13128.1"/>
    <property type="molecule type" value="Genomic_DNA"/>
</dbReference>
<proteinExistence type="inferred from homology"/>
<reference evidence="6 7" key="1">
    <citation type="submission" date="2018-04" db="EMBL/GenBank/DDBJ databases">
        <title>Camelliibacillus theae gen. nov., sp. nov., isolated from Pu'er tea.</title>
        <authorList>
            <person name="Niu L."/>
        </authorList>
    </citation>
    <scope>NUCLEOTIDE SEQUENCE [LARGE SCALE GENOMIC DNA]</scope>
    <source>
        <strain evidence="6 7">T8</strain>
    </source>
</reference>
<evidence type="ECO:0000259" key="5">
    <source>
        <dbReference type="Pfam" id="PF00171"/>
    </source>
</evidence>